<proteinExistence type="predicted"/>
<dbReference type="OrthoDB" id="16987at2"/>
<dbReference type="KEGG" id="cfe:BAE81224.1"/>
<dbReference type="Pfam" id="PF04890">
    <property type="entry name" value="DUF648"/>
    <property type="match status" value="1"/>
</dbReference>
<dbReference type="EMBL" id="AP006861">
    <property type="protein sequence ID" value="BAE81224.1"/>
    <property type="molecule type" value="Genomic_DNA"/>
</dbReference>
<dbReference type="Proteomes" id="UP000001260">
    <property type="component" value="Chromosome"/>
</dbReference>
<protein>
    <submittedName>
        <fullName evidence="1">Uncharacterized protein</fullName>
    </submittedName>
</protein>
<keyword evidence="2" id="KW-1185">Reference proteome</keyword>
<accession>Q254R4</accession>
<dbReference type="InterPro" id="IPR006974">
    <property type="entry name" value="DUF648"/>
</dbReference>
<dbReference type="HOGENOM" id="CLU_568261_0_0_0"/>
<name>Q254R4_CHLFF</name>
<dbReference type="RefSeq" id="WP_011458004.1">
    <property type="nucleotide sequence ID" value="NC_007899.1"/>
</dbReference>
<dbReference type="AlphaFoldDB" id="Q254R4"/>
<sequence length="554" mass="63406">MLNSVTFTPTYSPSRVEKLSAVLDSYFYLQGKKTKVIDKSTELGLRFAVQHQGHSVPTTEKVLKVLSWIFIPIVIVAWILRQALHLYLHIAYPCVYLDTPLPEALQKDVFTTCQKISRTLNSSTILTMPEEKYQELKAEGISIEKPKGEFSTALPVRFYLDSRKSHTFYLLGQRDQFDTHCLDLYHLIQKGKNLISEFELTGKNDKKSIEKLLRTRLGIAAKITNLPNQNQQALYRGLKAEFYFDNYPSYVCSLEDNTISLHDVAGSYQDEFKEVDVARFVRNVLEARHLEKKESHSYISWPKYIGCDMSSGVVILDDEEENKQLITTTPQGNTEANLKFFSSQAFIDCYKNMKKGHMVPYVLGEHAAFKHHQNKYQLIMNESGSRLPMDSCESRQHVMTAFLRQVPSAFLGDVLKEATPQEVASALRSLDREKIARSLNLNRITIPKEHILQKKQHLRLLNDKQIKLQLAIEFIAEIVPSILPRTEGIFIPYREQSCVSSETPLTLWGILAGSTKDSFTNSILLQLVEMHILEGFTEVKCGLHVRLNTRQIDL</sequence>
<reference evidence="1 2" key="1">
    <citation type="journal article" date="2006" name="DNA Res.">
        <title>Genome sequence of the cat pathogen, Chlamydophila felis.</title>
        <authorList>
            <person name="Azuma Y."/>
            <person name="Hirakawa H."/>
            <person name="Yamashita A."/>
            <person name="Cai Y."/>
            <person name="Rahman M.A."/>
            <person name="Suzuki H."/>
            <person name="Mitaku S."/>
            <person name="Toh H."/>
            <person name="Goto S."/>
            <person name="Murakami T."/>
            <person name="Sugi K."/>
            <person name="Hayashi H."/>
            <person name="Fukushi H."/>
            <person name="Hattori M."/>
            <person name="Kuhara S."/>
            <person name="Shirai M."/>
        </authorList>
    </citation>
    <scope>NUCLEOTIDE SEQUENCE [LARGE SCALE GENOMIC DNA]</scope>
    <source>
        <strain evidence="1 2">Fe/C-56</strain>
    </source>
</reference>
<evidence type="ECO:0000313" key="2">
    <source>
        <dbReference type="Proteomes" id="UP000001260"/>
    </source>
</evidence>
<gene>
    <name evidence="1" type="ordered locus">CF0452</name>
</gene>
<evidence type="ECO:0000313" key="1">
    <source>
        <dbReference type="EMBL" id="BAE81224.1"/>
    </source>
</evidence>
<organism evidence="1 2">
    <name type="scientific">Chlamydia felis (strain Fe/C-56)</name>
    <name type="common">Chlamydophila felis</name>
    <dbReference type="NCBI Taxonomy" id="264202"/>
    <lineage>
        <taxon>Bacteria</taxon>
        <taxon>Pseudomonadati</taxon>
        <taxon>Chlamydiota</taxon>
        <taxon>Chlamydiia</taxon>
        <taxon>Chlamydiales</taxon>
        <taxon>Chlamydiaceae</taxon>
        <taxon>Chlamydia/Chlamydophila group</taxon>
        <taxon>Chlamydia</taxon>
    </lineage>
</organism>